<feature type="compositionally biased region" description="Polar residues" evidence="2">
    <location>
        <begin position="53"/>
        <end position="72"/>
    </location>
</feature>
<feature type="binding site" evidence="1">
    <location>
        <position position="176"/>
    </location>
    <ligand>
        <name>Zn(2+)</name>
        <dbReference type="ChEBI" id="CHEBI:29105"/>
    </ligand>
</feature>
<keyword evidence="3" id="KW-0808">Transferase</keyword>
<evidence type="ECO:0000256" key="2">
    <source>
        <dbReference type="SAM" id="MobiDB-lite"/>
    </source>
</evidence>
<keyword evidence="4" id="KW-1185">Reference proteome</keyword>
<dbReference type="EMBL" id="SNSC02000009">
    <property type="protein sequence ID" value="TID21555.1"/>
    <property type="molecule type" value="Genomic_DNA"/>
</dbReference>
<reference evidence="3 4" key="1">
    <citation type="submission" date="2019-04" db="EMBL/GenBank/DDBJ databases">
        <title>High contiguity whole genome sequence and gene annotation resource for two Venturia nashicola isolates.</title>
        <authorList>
            <person name="Prokchorchik M."/>
            <person name="Won K."/>
            <person name="Lee Y."/>
            <person name="Choi E.D."/>
            <person name="Segonzac C."/>
            <person name="Sohn K.H."/>
        </authorList>
    </citation>
    <scope>NUCLEOTIDE SEQUENCE [LARGE SCALE GENOMIC DNA]</scope>
    <source>
        <strain evidence="3 4">PRI2</strain>
    </source>
</reference>
<dbReference type="InterPro" id="IPR036703">
    <property type="entry name" value="MOB_kinase_act_sf"/>
</dbReference>
<evidence type="ECO:0000313" key="3">
    <source>
        <dbReference type="EMBL" id="TID21555.1"/>
    </source>
</evidence>
<dbReference type="InterPro" id="IPR005301">
    <property type="entry name" value="MOB_kinase_act_fam"/>
</dbReference>
<name>A0A4Z1PF67_9PEZI</name>
<dbReference type="PANTHER" id="PTHR22599">
    <property type="entry name" value="MPS ONE BINDER KINASE ACTIVATOR-LIKE MOB"/>
    <property type="match status" value="1"/>
</dbReference>
<organism evidence="3 4">
    <name type="scientific">Venturia nashicola</name>
    <dbReference type="NCBI Taxonomy" id="86259"/>
    <lineage>
        <taxon>Eukaryota</taxon>
        <taxon>Fungi</taxon>
        <taxon>Dikarya</taxon>
        <taxon>Ascomycota</taxon>
        <taxon>Pezizomycotina</taxon>
        <taxon>Dothideomycetes</taxon>
        <taxon>Pleosporomycetidae</taxon>
        <taxon>Venturiales</taxon>
        <taxon>Venturiaceae</taxon>
        <taxon>Venturia</taxon>
    </lineage>
</organism>
<dbReference type="AlphaFoldDB" id="A0A4Z1PF67"/>
<evidence type="ECO:0000313" key="4">
    <source>
        <dbReference type="Proteomes" id="UP000298493"/>
    </source>
</evidence>
<accession>A0A4Z1PF67</accession>
<dbReference type="SMART" id="SM01388">
    <property type="entry name" value="Mob1_phocein"/>
    <property type="match status" value="1"/>
</dbReference>
<keyword evidence="1" id="KW-0862">Zinc</keyword>
<dbReference type="OrthoDB" id="10261121at2759"/>
<comment type="caution">
    <text evidence="3">The sequence shown here is derived from an EMBL/GenBank/DDBJ whole genome shotgun (WGS) entry which is preliminary data.</text>
</comment>
<gene>
    <name evidence="3" type="ORF">E6O75_ATG04950</name>
</gene>
<protein>
    <submittedName>
        <fullName evidence="3">Protein kinase-like protein activator</fullName>
    </submittedName>
</protein>
<dbReference type="STRING" id="86259.A0A4Z1PF67"/>
<dbReference type="GO" id="GO:0016301">
    <property type="term" value="F:kinase activity"/>
    <property type="evidence" value="ECO:0007669"/>
    <property type="project" value="UniProtKB-KW"/>
</dbReference>
<feature type="region of interest" description="Disordered" evidence="2">
    <location>
        <begin position="52"/>
        <end position="90"/>
    </location>
</feature>
<keyword evidence="1" id="KW-0479">Metal-binding</keyword>
<feature type="binding site" evidence="1">
    <location>
        <position position="181"/>
    </location>
    <ligand>
        <name>Zn(2+)</name>
        <dbReference type="ChEBI" id="CHEBI:29105"/>
    </ligand>
</feature>
<dbReference type="Pfam" id="PF03637">
    <property type="entry name" value="Mob1_phocein"/>
    <property type="match status" value="2"/>
</dbReference>
<feature type="binding site" evidence="1">
    <location>
        <position position="304"/>
    </location>
    <ligand>
        <name>Zn(2+)</name>
        <dbReference type="ChEBI" id="CHEBI:29105"/>
    </ligand>
</feature>
<proteinExistence type="predicted"/>
<dbReference type="Gene3D" id="1.20.140.30">
    <property type="entry name" value="MOB kinase activator"/>
    <property type="match status" value="1"/>
</dbReference>
<dbReference type="SUPFAM" id="SSF101152">
    <property type="entry name" value="Mob1/phocein"/>
    <property type="match status" value="1"/>
</dbReference>
<keyword evidence="3" id="KW-0418">Kinase</keyword>
<evidence type="ECO:0000256" key="1">
    <source>
        <dbReference type="PIRSR" id="PIRSR605301-1"/>
    </source>
</evidence>
<feature type="binding site" evidence="1">
    <location>
        <position position="299"/>
    </location>
    <ligand>
        <name>Zn(2+)</name>
        <dbReference type="ChEBI" id="CHEBI:29105"/>
    </ligand>
</feature>
<dbReference type="Proteomes" id="UP000298493">
    <property type="component" value="Unassembled WGS sequence"/>
</dbReference>
<sequence>MAAFFNSVTGPPLLHRTCIPDQFVPLNTTNNHLATADFLFFCSRQGFGGRTGKSANGNSLKGNGQGASSVGFQSNPSLAPSPSPVPQSPALHQAMSFENASPSDSQSSLSRRPPFFFREEYSNLIVKGNFMTLAAKPVLVEEGEWLAHQVVEQYRLLDGMIQIIRTPDEKTGVAICNPDVCPTMSASGHTYTWLDNHKRPIKIPACQYIQLVQKWINGKISDSNLFPVDVTFQSPAAYPSGGASTPGANTPIALGPTSLNAPLSALSGREWLGKTSGFPENFESDIKSIYRQMMRCYAHIYHGHWLDPFWHINAYKELNTCFIHFINVGRLFNLIGDKEMEPMQPLIDVWMSKGLLPAPLQAAKPENVSAPAPAPTPVPVA</sequence>